<dbReference type="AlphaFoldDB" id="A0AAW0CKK0"/>
<dbReference type="InterPro" id="IPR036318">
    <property type="entry name" value="FAD-bd_PCMH-like_sf"/>
</dbReference>
<dbReference type="GO" id="GO:0071949">
    <property type="term" value="F:FAD binding"/>
    <property type="evidence" value="ECO:0007669"/>
    <property type="project" value="InterPro"/>
</dbReference>
<dbReference type="PROSITE" id="PS51387">
    <property type="entry name" value="FAD_PCMH"/>
    <property type="match status" value="1"/>
</dbReference>
<keyword evidence="4" id="KW-0560">Oxidoreductase</keyword>
<name>A0AAW0CKK0_9AGAR</name>
<accession>A0AAW0CKK0</accession>
<feature type="chain" id="PRO_5043765729" description="FAD-binding PCMH-type domain-containing protein" evidence="5">
    <location>
        <begin position="22"/>
        <end position="217"/>
    </location>
</feature>
<feature type="signal peptide" evidence="5">
    <location>
        <begin position="1"/>
        <end position="21"/>
    </location>
</feature>
<gene>
    <name evidence="7" type="ORF">VNI00_010630</name>
</gene>
<keyword evidence="8" id="KW-1185">Reference proteome</keyword>
<dbReference type="InterPro" id="IPR016166">
    <property type="entry name" value="FAD-bd_PCMH"/>
</dbReference>
<dbReference type="GO" id="GO:0016491">
    <property type="term" value="F:oxidoreductase activity"/>
    <property type="evidence" value="ECO:0007669"/>
    <property type="project" value="UniProtKB-KW"/>
</dbReference>
<evidence type="ECO:0000256" key="2">
    <source>
        <dbReference type="ARBA" id="ARBA00022630"/>
    </source>
</evidence>
<reference evidence="7 8" key="1">
    <citation type="submission" date="2024-01" db="EMBL/GenBank/DDBJ databases">
        <title>A draft genome for a cacao thread blight-causing isolate of Paramarasmius palmivorus.</title>
        <authorList>
            <person name="Baruah I.K."/>
            <person name="Bukari Y."/>
            <person name="Amoako-Attah I."/>
            <person name="Meinhardt L.W."/>
            <person name="Bailey B.A."/>
            <person name="Cohen S.P."/>
        </authorList>
    </citation>
    <scope>NUCLEOTIDE SEQUENCE [LARGE SCALE GENOMIC DNA]</scope>
    <source>
        <strain evidence="7 8">GH-12</strain>
    </source>
</reference>
<dbReference type="SUPFAM" id="SSF56176">
    <property type="entry name" value="FAD-binding/transporter-associated domain-like"/>
    <property type="match status" value="1"/>
</dbReference>
<dbReference type="InterPro" id="IPR050416">
    <property type="entry name" value="FAD-linked_Oxidoreductase"/>
</dbReference>
<sequence length="217" mass="22873">MKVSKHPVLLVTLLAVDAVRCSSTAACNALQEALPGLVFFPGTEEYVDDNLHYTRGVSENSTCSVEPGTTDDVGTILRIVGSGETRSSFGVKGGGHTGNLGFSSTPGVQISLSKFTDLTFDNASSTVRLGAGLFWDEVYERLEPFGVKVIGGRVPGVGVSGLSLGGGYSYFTDQFGLTIDNIVSHDLVLPNGTFIEVTESSDPDLFFALKASTEECC</sequence>
<dbReference type="Proteomes" id="UP001383192">
    <property type="component" value="Unassembled WGS sequence"/>
</dbReference>
<evidence type="ECO:0000256" key="3">
    <source>
        <dbReference type="ARBA" id="ARBA00022827"/>
    </source>
</evidence>
<evidence type="ECO:0000313" key="8">
    <source>
        <dbReference type="Proteomes" id="UP001383192"/>
    </source>
</evidence>
<comment type="caution">
    <text evidence="7">The sequence shown here is derived from an EMBL/GenBank/DDBJ whole genome shotgun (WGS) entry which is preliminary data.</text>
</comment>
<evidence type="ECO:0000313" key="7">
    <source>
        <dbReference type="EMBL" id="KAK7038745.1"/>
    </source>
</evidence>
<organism evidence="7 8">
    <name type="scientific">Paramarasmius palmivorus</name>
    <dbReference type="NCBI Taxonomy" id="297713"/>
    <lineage>
        <taxon>Eukaryota</taxon>
        <taxon>Fungi</taxon>
        <taxon>Dikarya</taxon>
        <taxon>Basidiomycota</taxon>
        <taxon>Agaricomycotina</taxon>
        <taxon>Agaricomycetes</taxon>
        <taxon>Agaricomycetidae</taxon>
        <taxon>Agaricales</taxon>
        <taxon>Marasmiineae</taxon>
        <taxon>Marasmiaceae</taxon>
        <taxon>Paramarasmius</taxon>
    </lineage>
</organism>
<feature type="domain" description="FAD-binding PCMH-type" evidence="6">
    <location>
        <begin position="57"/>
        <end position="217"/>
    </location>
</feature>
<evidence type="ECO:0000256" key="4">
    <source>
        <dbReference type="ARBA" id="ARBA00023002"/>
    </source>
</evidence>
<evidence type="ECO:0000259" key="6">
    <source>
        <dbReference type="PROSITE" id="PS51387"/>
    </source>
</evidence>
<keyword evidence="3" id="KW-0274">FAD</keyword>
<protein>
    <recommendedName>
        <fullName evidence="6">FAD-binding PCMH-type domain-containing protein</fullName>
    </recommendedName>
</protein>
<dbReference type="Gene3D" id="3.30.465.10">
    <property type="match status" value="1"/>
</dbReference>
<dbReference type="PANTHER" id="PTHR42973">
    <property type="entry name" value="BINDING OXIDOREDUCTASE, PUTATIVE (AFU_ORTHOLOGUE AFUA_1G17690)-RELATED"/>
    <property type="match status" value="1"/>
</dbReference>
<comment type="similarity">
    <text evidence="1">Belongs to the oxygen-dependent FAD-linked oxidoreductase family.</text>
</comment>
<dbReference type="InterPro" id="IPR006094">
    <property type="entry name" value="Oxid_FAD_bind_N"/>
</dbReference>
<evidence type="ECO:0000256" key="5">
    <source>
        <dbReference type="SAM" id="SignalP"/>
    </source>
</evidence>
<dbReference type="EMBL" id="JAYKXP010000043">
    <property type="protein sequence ID" value="KAK7038745.1"/>
    <property type="molecule type" value="Genomic_DNA"/>
</dbReference>
<dbReference type="Pfam" id="PF01565">
    <property type="entry name" value="FAD_binding_4"/>
    <property type="match status" value="1"/>
</dbReference>
<evidence type="ECO:0000256" key="1">
    <source>
        <dbReference type="ARBA" id="ARBA00005466"/>
    </source>
</evidence>
<dbReference type="InterPro" id="IPR016169">
    <property type="entry name" value="FAD-bd_PCMH_sub2"/>
</dbReference>
<keyword evidence="5" id="KW-0732">Signal</keyword>
<keyword evidence="2" id="KW-0285">Flavoprotein</keyword>
<proteinExistence type="inferred from homology"/>
<dbReference type="PANTHER" id="PTHR42973:SF13">
    <property type="entry name" value="FAD-BINDING PCMH-TYPE DOMAIN-CONTAINING PROTEIN"/>
    <property type="match status" value="1"/>
</dbReference>